<keyword evidence="4" id="KW-0574">Periplasm</keyword>
<dbReference type="PANTHER" id="PTHR30222">
    <property type="entry name" value="SPERMIDINE/PUTRESCINE-BINDING PERIPLASMIC PROTEIN"/>
    <property type="match status" value="1"/>
</dbReference>
<dbReference type="GO" id="GO:0019808">
    <property type="term" value="F:polyamine binding"/>
    <property type="evidence" value="ECO:0007669"/>
    <property type="project" value="InterPro"/>
</dbReference>
<dbReference type="InterPro" id="IPR006059">
    <property type="entry name" value="SBP"/>
</dbReference>
<dbReference type="EMBL" id="CAFAAB010000046">
    <property type="protein sequence ID" value="CAB4781129.1"/>
    <property type="molecule type" value="Genomic_DNA"/>
</dbReference>
<dbReference type="Pfam" id="PF13416">
    <property type="entry name" value="SBP_bac_8"/>
    <property type="match status" value="1"/>
</dbReference>
<protein>
    <submittedName>
        <fullName evidence="5">Unannotated protein</fullName>
    </submittedName>
</protein>
<sequence>MSEFPENIDPAILRGLLSPRISRRHVLQAGAVAGAASVLLPSVADAATGDAAWWAGKTKTGVLNFANWPYYIDSYNGRHPSLDNLKTTKGITTTYSEVIEDNPTFYQQIRPSLQNGDSIGYDIIVMTDNAIGLRYLLNGNYLIPLDDAALVNFKKNASASAKAVYANSGKRLIPWQSGMTSLAYNSSKVSTNTKSLKMAFDTSSSNVAKLRNRVGMLSDPIELGNIALLALGKNPATSTPSDWQLAATKLRQQRDSGLVKAYYGNDIINELKQGNLWVGQVYSGDVFQARIGGNKNLKLMNPTEGVLLWTDNMCIPKGAAHPRDAMTAIDYFYDPAVAAVLAYYVNYITPVPGAKAKLTAPTKGWQATTMTNLKKDIGVAASLITAAPEVFPTTAYKLKNYYAFKTQGEIDTWNEKFAGIPTGS</sequence>
<dbReference type="PANTHER" id="PTHR30222:SF17">
    <property type="entry name" value="SPERMIDINE_PUTRESCINE-BINDING PERIPLASMIC PROTEIN"/>
    <property type="match status" value="1"/>
</dbReference>
<gene>
    <name evidence="5" type="ORF">UFOPK2958_00547</name>
</gene>
<dbReference type="SUPFAM" id="SSF53850">
    <property type="entry name" value="Periplasmic binding protein-like II"/>
    <property type="match status" value="1"/>
</dbReference>
<dbReference type="PROSITE" id="PS51318">
    <property type="entry name" value="TAT"/>
    <property type="match status" value="1"/>
</dbReference>
<organism evidence="5">
    <name type="scientific">freshwater metagenome</name>
    <dbReference type="NCBI Taxonomy" id="449393"/>
    <lineage>
        <taxon>unclassified sequences</taxon>
        <taxon>metagenomes</taxon>
        <taxon>ecological metagenomes</taxon>
    </lineage>
</organism>
<keyword evidence="2" id="KW-0813">Transport</keyword>
<dbReference type="PRINTS" id="PR00909">
    <property type="entry name" value="SPERMDNBNDNG"/>
</dbReference>
<dbReference type="Gene3D" id="3.40.190.10">
    <property type="entry name" value="Periplasmic binding protein-like II"/>
    <property type="match status" value="2"/>
</dbReference>
<dbReference type="NCBIfam" id="TIGR01409">
    <property type="entry name" value="TAT_signal_seq"/>
    <property type="match status" value="1"/>
</dbReference>
<keyword evidence="3" id="KW-0732">Signal</keyword>
<reference evidence="5" key="1">
    <citation type="submission" date="2020-05" db="EMBL/GenBank/DDBJ databases">
        <authorList>
            <person name="Chiriac C."/>
            <person name="Salcher M."/>
            <person name="Ghai R."/>
            <person name="Kavagutti S V."/>
        </authorList>
    </citation>
    <scope>NUCLEOTIDE SEQUENCE</scope>
</reference>
<proteinExistence type="predicted"/>
<name>A0A6J6WB20_9ZZZZ</name>
<evidence type="ECO:0000256" key="3">
    <source>
        <dbReference type="ARBA" id="ARBA00022729"/>
    </source>
</evidence>
<dbReference type="InterPro" id="IPR006311">
    <property type="entry name" value="TAT_signal"/>
</dbReference>
<comment type="subcellular location">
    <subcellularLocation>
        <location evidence="1">Periplasm</location>
    </subcellularLocation>
</comment>
<evidence type="ECO:0000256" key="1">
    <source>
        <dbReference type="ARBA" id="ARBA00004418"/>
    </source>
</evidence>
<evidence type="ECO:0000256" key="4">
    <source>
        <dbReference type="ARBA" id="ARBA00022764"/>
    </source>
</evidence>
<evidence type="ECO:0000256" key="2">
    <source>
        <dbReference type="ARBA" id="ARBA00022448"/>
    </source>
</evidence>
<accession>A0A6J6WB20</accession>
<dbReference type="CDD" id="cd13590">
    <property type="entry name" value="PBP2_PotD_PotF_like"/>
    <property type="match status" value="1"/>
</dbReference>
<dbReference type="InterPro" id="IPR001188">
    <property type="entry name" value="Sperm_putr-bd"/>
</dbReference>
<dbReference type="GO" id="GO:0015846">
    <property type="term" value="P:polyamine transport"/>
    <property type="evidence" value="ECO:0007669"/>
    <property type="project" value="InterPro"/>
</dbReference>
<dbReference type="InterPro" id="IPR019546">
    <property type="entry name" value="TAT_signal_bac_arc"/>
</dbReference>
<dbReference type="AlphaFoldDB" id="A0A6J6WB20"/>
<evidence type="ECO:0000313" key="5">
    <source>
        <dbReference type="EMBL" id="CAB4781129.1"/>
    </source>
</evidence>
<dbReference type="GO" id="GO:0042597">
    <property type="term" value="C:periplasmic space"/>
    <property type="evidence" value="ECO:0007669"/>
    <property type="project" value="UniProtKB-SubCell"/>
</dbReference>